<comment type="caution">
    <text evidence="4">The sequence shown here is derived from an EMBL/GenBank/DDBJ whole genome shotgun (WGS) entry which is preliminary data.</text>
</comment>
<keyword evidence="5" id="KW-1185">Reference proteome</keyword>
<keyword evidence="1" id="KW-0723">Serine/threonine-protein kinase</keyword>
<dbReference type="SUPFAM" id="SSF55874">
    <property type="entry name" value="ATPase domain of HSP90 chaperone/DNA topoisomerase II/histidine kinase"/>
    <property type="match status" value="1"/>
</dbReference>
<dbReference type="InterPro" id="IPR050267">
    <property type="entry name" value="Anti-sigma-factor_SerPK"/>
</dbReference>
<accession>A0A4U5WRW8</accession>
<keyword evidence="1" id="KW-0808">Transferase</keyword>
<dbReference type="Gene3D" id="3.30.565.10">
    <property type="entry name" value="Histidine kinase-like ATPase, C-terminal domain"/>
    <property type="match status" value="1"/>
</dbReference>
<dbReference type="Pfam" id="PF13581">
    <property type="entry name" value="HATPase_c_2"/>
    <property type="match status" value="1"/>
</dbReference>
<dbReference type="CDD" id="cd16936">
    <property type="entry name" value="HATPase_RsbW-like"/>
    <property type="match status" value="1"/>
</dbReference>
<evidence type="ECO:0000259" key="3">
    <source>
        <dbReference type="Pfam" id="PF13581"/>
    </source>
</evidence>
<dbReference type="PANTHER" id="PTHR35526">
    <property type="entry name" value="ANTI-SIGMA-F FACTOR RSBW-RELATED"/>
    <property type="match status" value="1"/>
</dbReference>
<dbReference type="InterPro" id="IPR003594">
    <property type="entry name" value="HATPase_dom"/>
</dbReference>
<proteinExistence type="predicted"/>
<feature type="compositionally biased region" description="Basic residues" evidence="2">
    <location>
        <begin position="37"/>
        <end position="46"/>
    </location>
</feature>
<dbReference type="InterPro" id="IPR036890">
    <property type="entry name" value="HATPase_C_sf"/>
</dbReference>
<feature type="region of interest" description="Disordered" evidence="2">
    <location>
        <begin position="20"/>
        <end position="46"/>
    </location>
</feature>
<keyword evidence="1" id="KW-0418">Kinase</keyword>
<dbReference type="GO" id="GO:0004674">
    <property type="term" value="F:protein serine/threonine kinase activity"/>
    <property type="evidence" value="ECO:0007669"/>
    <property type="project" value="UniProtKB-KW"/>
</dbReference>
<dbReference type="PANTHER" id="PTHR35526:SF3">
    <property type="entry name" value="ANTI-SIGMA-F FACTOR RSBW"/>
    <property type="match status" value="1"/>
</dbReference>
<evidence type="ECO:0000313" key="5">
    <source>
        <dbReference type="Proteomes" id="UP000305929"/>
    </source>
</evidence>
<dbReference type="EMBL" id="SZNQ01000001">
    <property type="protein sequence ID" value="TKT04462.1"/>
    <property type="molecule type" value="Genomic_DNA"/>
</dbReference>
<feature type="domain" description="Histidine kinase/HSP90-like ATPase" evidence="3">
    <location>
        <begin position="109"/>
        <end position="211"/>
    </location>
</feature>
<sequence>MAAPASSCRTRMDVRITLSPRRWSNASPAHGPDARYSKRAPRRMTAGRRNSALTCVTAPIRRHLGSESPVPPSARTAVPEGAVMPATAPSPTAPRHAVDLPRGLHTPAVARHITQRWLETADQTHRLDDAVLIVSELVTNAVRHTGASCRLALSLQNGRLDIAVADHSEDLPEIDRHAGRTAHGGGFGMNIIEQLGGDMTVVPGLGGKTVHVVLPLRPGPDARRSE</sequence>
<dbReference type="Proteomes" id="UP000305929">
    <property type="component" value="Unassembled WGS sequence"/>
</dbReference>
<gene>
    <name evidence="4" type="ORF">E4U91_33505</name>
</gene>
<evidence type="ECO:0000313" key="4">
    <source>
        <dbReference type="EMBL" id="TKT04462.1"/>
    </source>
</evidence>
<protein>
    <submittedName>
        <fullName evidence="4">ATP-binding protein</fullName>
    </submittedName>
</protein>
<evidence type="ECO:0000256" key="2">
    <source>
        <dbReference type="SAM" id="MobiDB-lite"/>
    </source>
</evidence>
<dbReference type="OrthoDB" id="5184679at2"/>
<name>A0A4U5WRW8_STRLS</name>
<dbReference type="GO" id="GO:0005524">
    <property type="term" value="F:ATP binding"/>
    <property type="evidence" value="ECO:0007669"/>
    <property type="project" value="UniProtKB-KW"/>
</dbReference>
<keyword evidence="4" id="KW-0067">ATP-binding</keyword>
<reference evidence="4 5" key="1">
    <citation type="submission" date="2019-04" db="EMBL/GenBank/DDBJ databases">
        <title>Streptomyces lasaliensis sp. nov., an Actinomycete isolated from soil which produces the polyether antibiotic lasalocid.</title>
        <authorList>
            <person name="Erwin G."/>
            <person name="Haber C."/>
        </authorList>
    </citation>
    <scope>NUCLEOTIDE SEQUENCE [LARGE SCALE GENOMIC DNA]</scope>
    <source>
        <strain evidence="4 5">X-537</strain>
    </source>
</reference>
<evidence type="ECO:0000256" key="1">
    <source>
        <dbReference type="ARBA" id="ARBA00022527"/>
    </source>
</evidence>
<dbReference type="AlphaFoldDB" id="A0A4U5WRW8"/>
<organism evidence="4 5">
    <name type="scientific">Streptomyces lasalocidi</name>
    <name type="common">Streptomyces lasaliensis</name>
    <dbReference type="NCBI Taxonomy" id="324833"/>
    <lineage>
        <taxon>Bacteria</taxon>
        <taxon>Bacillati</taxon>
        <taxon>Actinomycetota</taxon>
        <taxon>Actinomycetes</taxon>
        <taxon>Kitasatosporales</taxon>
        <taxon>Streptomycetaceae</taxon>
        <taxon>Streptomyces</taxon>
    </lineage>
</organism>
<keyword evidence="4" id="KW-0547">Nucleotide-binding</keyword>